<reference evidence="14" key="1">
    <citation type="journal article" date="2010" name="Nature">
        <title>The Amphimedon queenslandica genome and the evolution of animal complexity.</title>
        <authorList>
            <person name="Srivastava M."/>
            <person name="Simakov O."/>
            <person name="Chapman J."/>
            <person name="Fahey B."/>
            <person name="Gauthier M.E."/>
            <person name="Mitros T."/>
            <person name="Richards G.S."/>
            <person name="Conaco C."/>
            <person name="Dacre M."/>
            <person name="Hellsten U."/>
            <person name="Larroux C."/>
            <person name="Putnam N.H."/>
            <person name="Stanke M."/>
            <person name="Adamska M."/>
            <person name="Darling A."/>
            <person name="Degnan S.M."/>
            <person name="Oakley T.H."/>
            <person name="Plachetzki D.C."/>
            <person name="Zhai Y."/>
            <person name="Adamski M."/>
            <person name="Calcino A."/>
            <person name="Cummins S.F."/>
            <person name="Goodstein D.M."/>
            <person name="Harris C."/>
            <person name="Jackson D.J."/>
            <person name="Leys S.P."/>
            <person name="Shu S."/>
            <person name="Woodcroft B.J."/>
            <person name="Vervoort M."/>
            <person name="Kosik K.S."/>
            <person name="Manning G."/>
            <person name="Degnan B.M."/>
            <person name="Rokhsar D.S."/>
        </authorList>
    </citation>
    <scope>NUCLEOTIDE SEQUENCE [LARGE SCALE GENOMIC DNA]</scope>
</reference>
<keyword evidence="14" id="KW-1185">Reference proteome</keyword>
<dbReference type="Gene3D" id="3.30.70.330">
    <property type="match status" value="1"/>
</dbReference>
<dbReference type="CDD" id="cd12235">
    <property type="entry name" value="RRM_PPIL4"/>
    <property type="match status" value="1"/>
</dbReference>
<feature type="compositionally biased region" description="Basic and acidic residues" evidence="10">
    <location>
        <begin position="412"/>
        <end position="422"/>
    </location>
</feature>
<evidence type="ECO:0000256" key="1">
    <source>
        <dbReference type="ARBA" id="ARBA00000971"/>
    </source>
</evidence>
<dbReference type="InterPro" id="IPR012677">
    <property type="entry name" value="Nucleotide-bd_a/b_plait_sf"/>
</dbReference>
<dbReference type="SMART" id="SM00360">
    <property type="entry name" value="RRM"/>
    <property type="match status" value="1"/>
</dbReference>
<feature type="domain" description="RRM" evidence="12">
    <location>
        <begin position="240"/>
        <end position="318"/>
    </location>
</feature>
<dbReference type="Proteomes" id="UP000007879">
    <property type="component" value="Unassembled WGS sequence"/>
</dbReference>
<dbReference type="InterPro" id="IPR035979">
    <property type="entry name" value="RBD_domain_sf"/>
</dbReference>
<dbReference type="AlphaFoldDB" id="A0A1X7V6Z4"/>
<accession>A0A1X7V6Z4</accession>
<dbReference type="CDD" id="cd01921">
    <property type="entry name" value="cyclophilin_RRM"/>
    <property type="match status" value="1"/>
</dbReference>
<evidence type="ECO:0000256" key="2">
    <source>
        <dbReference type="ARBA" id="ARBA00002388"/>
    </source>
</evidence>
<comment type="similarity">
    <text evidence="9">Belongs to the cyclophilin-type PPIase family. PPIL4 subfamily.</text>
</comment>
<dbReference type="SUPFAM" id="SSF54928">
    <property type="entry name" value="RNA-binding domain, RBD"/>
    <property type="match status" value="1"/>
</dbReference>
<dbReference type="GO" id="GO:0005634">
    <property type="term" value="C:nucleus"/>
    <property type="evidence" value="ECO:0007669"/>
    <property type="project" value="UniProtKB-SubCell"/>
</dbReference>
<feature type="region of interest" description="Disordered" evidence="10">
    <location>
        <begin position="166"/>
        <end position="186"/>
    </location>
</feature>
<proteinExistence type="inferred from homology"/>
<dbReference type="EnsemblMetazoa" id="XM_003385455.3">
    <property type="protein sequence ID" value="XP_003385503.1"/>
    <property type="gene ID" value="LOC100639273"/>
</dbReference>
<evidence type="ECO:0000313" key="13">
    <source>
        <dbReference type="EnsemblMetazoa" id="Aqu2.1.35766_001"/>
    </source>
</evidence>
<dbReference type="STRING" id="400682.A0A1X7V6Z4"/>
<dbReference type="FunFam" id="2.40.100.10:FF:000015">
    <property type="entry name" value="Peptidyl-prolyl cis-trans isomerase"/>
    <property type="match status" value="1"/>
</dbReference>
<evidence type="ECO:0000259" key="12">
    <source>
        <dbReference type="PROSITE" id="PS50102"/>
    </source>
</evidence>
<sequence length="444" mass="50419">MAVLIETSVGDLVVDLYTKERPKTCLNFLKLCKLKYYNYCLFYNVQSNFIAQTGDPTATGEGGTSLLGALKGEGFKYVESEAVPRLKHAKLGTVSMVTNENNCYTSQFFFTLRENLDYLDGKHCVFGEVAEGNDVLGKLSQSPVDKDGRPLQDVCILHTVILEDPYPDPPDLAPPSRSPSPPATLTDTNHIGVDEDIDEFEGKSAAEIQEAIALKESKANAHILEMVGDIPDADAKPPENVLFVCKLNPATSSEDLEIIFSRFGPILSCEVIRDQKTGDSLQYAFIEFETEDDCIKAYFKMDNVLIDDRRIHVDFSQSLAKTKHNKPIPSQPSPVDDKYEMVFDDKDLIPEKRKGKQDRDYKNREGSSSPRPRRGYRDTRKTSRSPRRRKFDSSHRKNEKERRKYSRSPRRKERDHGKERGRSSSKSPKRTKSHSSRSHNYRNH</sequence>
<evidence type="ECO:0000256" key="3">
    <source>
        <dbReference type="ARBA" id="ARBA00004123"/>
    </source>
</evidence>
<dbReference type="InterPro" id="IPR000504">
    <property type="entry name" value="RRM_dom"/>
</dbReference>
<dbReference type="KEGG" id="aqu:100639273"/>
<evidence type="ECO:0000256" key="9">
    <source>
        <dbReference type="RuleBase" id="RU365081"/>
    </source>
</evidence>
<name>A0A1X7V6Z4_AMPQE</name>
<dbReference type="InterPro" id="IPR035542">
    <property type="entry name" value="CRIP"/>
</dbReference>
<evidence type="ECO:0000256" key="7">
    <source>
        <dbReference type="ARBA" id="ARBA00023242"/>
    </source>
</evidence>
<keyword evidence="6 9" id="KW-0413">Isomerase</keyword>
<dbReference type="PROSITE" id="PS50102">
    <property type="entry name" value="RRM"/>
    <property type="match status" value="1"/>
</dbReference>
<feature type="compositionally biased region" description="Basic residues" evidence="10">
    <location>
        <begin position="427"/>
        <end position="444"/>
    </location>
</feature>
<dbReference type="PRINTS" id="PR00153">
    <property type="entry name" value="CSAPPISMRASE"/>
</dbReference>
<comment type="function">
    <text evidence="2 9">PPIases accelerate the folding of proteins. It catalyzes the cis-trans isomerization of proline imidic peptide bonds in oligopeptides.</text>
</comment>
<comment type="subcellular location">
    <subcellularLocation>
        <location evidence="3 9">Nucleus</location>
    </subcellularLocation>
</comment>
<feature type="domain" description="PPIase cyclophilin-type" evidence="11">
    <location>
        <begin position="6"/>
        <end position="161"/>
    </location>
</feature>
<evidence type="ECO:0000256" key="4">
    <source>
        <dbReference type="ARBA" id="ARBA00022884"/>
    </source>
</evidence>
<dbReference type="InParanoid" id="A0A1X7V6Z4"/>
<feature type="region of interest" description="Disordered" evidence="10">
    <location>
        <begin position="345"/>
        <end position="444"/>
    </location>
</feature>
<dbReference type="InterPro" id="IPR002130">
    <property type="entry name" value="Cyclophilin-type_PPIase_dom"/>
</dbReference>
<comment type="catalytic activity">
    <reaction evidence="1 9">
        <text>[protein]-peptidylproline (omega=180) = [protein]-peptidylproline (omega=0)</text>
        <dbReference type="Rhea" id="RHEA:16237"/>
        <dbReference type="Rhea" id="RHEA-COMP:10747"/>
        <dbReference type="Rhea" id="RHEA-COMP:10748"/>
        <dbReference type="ChEBI" id="CHEBI:83833"/>
        <dbReference type="ChEBI" id="CHEBI:83834"/>
        <dbReference type="EC" id="5.2.1.8"/>
    </reaction>
</comment>
<evidence type="ECO:0000313" key="14">
    <source>
        <dbReference type="Proteomes" id="UP000007879"/>
    </source>
</evidence>
<dbReference type="GO" id="GO:0003723">
    <property type="term" value="F:RNA binding"/>
    <property type="evidence" value="ECO:0007669"/>
    <property type="project" value="UniProtKB-UniRule"/>
</dbReference>
<protein>
    <recommendedName>
        <fullName evidence="9">Peptidyl-prolyl cis-trans isomerase</fullName>
        <shortName evidence="9">PPIase</shortName>
        <ecNumber evidence="9">5.2.1.8</ecNumber>
    </recommendedName>
</protein>
<feature type="compositionally biased region" description="Basic and acidic residues" evidence="10">
    <location>
        <begin position="345"/>
        <end position="365"/>
    </location>
</feature>
<dbReference type="SUPFAM" id="SSF50891">
    <property type="entry name" value="Cyclophilin-like"/>
    <property type="match status" value="1"/>
</dbReference>
<dbReference type="EnsemblMetazoa" id="Aqu2.1.35766_001">
    <property type="protein sequence ID" value="Aqu2.1.35766_001"/>
    <property type="gene ID" value="Aqu2.1.35766"/>
</dbReference>
<dbReference type="OrthoDB" id="2083at2759"/>
<evidence type="ECO:0000259" key="11">
    <source>
        <dbReference type="PROSITE" id="PS50072"/>
    </source>
</evidence>
<dbReference type="Pfam" id="PF00076">
    <property type="entry name" value="RRM_1"/>
    <property type="match status" value="1"/>
</dbReference>
<dbReference type="FunFam" id="3.30.70.330:FF:000287">
    <property type="entry name" value="Peptidyl-prolyl cis-trans isomerase"/>
    <property type="match status" value="1"/>
</dbReference>
<evidence type="ECO:0000256" key="10">
    <source>
        <dbReference type="SAM" id="MobiDB-lite"/>
    </source>
</evidence>
<evidence type="ECO:0000256" key="6">
    <source>
        <dbReference type="ARBA" id="ARBA00023235"/>
    </source>
</evidence>
<dbReference type="Pfam" id="PF00160">
    <property type="entry name" value="Pro_isomerase"/>
    <property type="match status" value="1"/>
</dbReference>
<gene>
    <name evidence="13" type="primary">100639273</name>
</gene>
<dbReference type="GO" id="GO:0003755">
    <property type="term" value="F:peptidyl-prolyl cis-trans isomerase activity"/>
    <property type="evidence" value="ECO:0007669"/>
    <property type="project" value="UniProtKB-UniRule"/>
</dbReference>
<keyword evidence="4 8" id="KW-0694">RNA-binding</keyword>
<feature type="compositionally biased region" description="Basic and acidic residues" evidence="10">
    <location>
        <begin position="391"/>
        <end position="402"/>
    </location>
</feature>
<evidence type="ECO:0000256" key="5">
    <source>
        <dbReference type="ARBA" id="ARBA00023110"/>
    </source>
</evidence>
<feature type="compositionally biased region" description="Pro residues" evidence="10">
    <location>
        <begin position="167"/>
        <end position="182"/>
    </location>
</feature>
<dbReference type="eggNOG" id="KOG0415">
    <property type="taxonomic scope" value="Eukaryota"/>
</dbReference>
<organism evidence="13">
    <name type="scientific">Amphimedon queenslandica</name>
    <name type="common">Sponge</name>
    <dbReference type="NCBI Taxonomy" id="400682"/>
    <lineage>
        <taxon>Eukaryota</taxon>
        <taxon>Metazoa</taxon>
        <taxon>Porifera</taxon>
        <taxon>Demospongiae</taxon>
        <taxon>Heteroscleromorpha</taxon>
        <taxon>Haplosclerida</taxon>
        <taxon>Niphatidae</taxon>
        <taxon>Amphimedon</taxon>
    </lineage>
</organism>
<evidence type="ECO:0000256" key="8">
    <source>
        <dbReference type="PROSITE-ProRule" id="PRU00176"/>
    </source>
</evidence>
<reference evidence="13" key="2">
    <citation type="submission" date="2017-05" db="UniProtKB">
        <authorList>
            <consortium name="EnsemblMetazoa"/>
        </authorList>
    </citation>
    <scope>IDENTIFICATION</scope>
</reference>
<dbReference type="InterPro" id="IPR029000">
    <property type="entry name" value="Cyclophilin-like_dom_sf"/>
</dbReference>
<dbReference type="PROSITE" id="PS50072">
    <property type="entry name" value="CSA_PPIASE_2"/>
    <property type="match status" value="1"/>
</dbReference>
<keyword evidence="5 9" id="KW-0697">Rotamase</keyword>
<dbReference type="PANTHER" id="PTHR45843">
    <property type="entry name" value="PEPTIDYL-PROLYL CIS-TRANS ISOMERASE-LIKE 4"/>
    <property type="match status" value="1"/>
</dbReference>
<keyword evidence="7 9" id="KW-0539">Nucleus</keyword>
<dbReference type="InterPro" id="IPR035538">
    <property type="entry name" value="Cyclophilin_PPIL4"/>
</dbReference>
<feature type="region of interest" description="Disordered" evidence="10">
    <location>
        <begin position="321"/>
        <end position="340"/>
    </location>
</feature>
<dbReference type="PANTHER" id="PTHR45843:SF1">
    <property type="entry name" value="PEPTIDYL-PROLYL CIS-TRANS ISOMERASE-LIKE 4"/>
    <property type="match status" value="1"/>
</dbReference>
<dbReference type="EC" id="5.2.1.8" evidence="9"/>
<dbReference type="Gene3D" id="2.40.100.10">
    <property type="entry name" value="Cyclophilin-like"/>
    <property type="match status" value="1"/>
</dbReference>
<dbReference type="OMA" id="APKCCEN"/>